<dbReference type="Proteomes" id="UP001148662">
    <property type="component" value="Unassembled WGS sequence"/>
</dbReference>
<name>A0ACC1T1G6_9APHY</name>
<evidence type="ECO:0000313" key="1">
    <source>
        <dbReference type="EMBL" id="KAJ3550748.1"/>
    </source>
</evidence>
<evidence type="ECO:0000313" key="2">
    <source>
        <dbReference type="Proteomes" id="UP001148662"/>
    </source>
</evidence>
<sequence>MEKTSITRSKSLARDTIRESHPLPPLPSPSVETTPTPRRPGVSNSTPQSPASPSGQRGASSTRSEVLSRLDQQPLINSSTVMGTISQRRIKTSAPPSMMGTPSSPTESSGSLGSLPGMGKLTASSLPAATASSLGITGRSRAASQPSRRPSLVSAISYPGPPPTASLVPRKPSVPSRLNPHARPQITINPALLSPPLSKAVPTPLVPPPPIPHGNIPTAPTSPLPPMAPPDPLRKPYHMMNLLRQTMVSKTGGYVTRRLHVPQEVWSQGGAKLTNIPEKIRVVDVLSSALEEMQSFSVEYFGAGNVSSGLGMGINSIGKKEAEMWTLKLEEFSNVCDGVVGSFGKKLGVGEGFATKKSSGVTSWGGRLTRQFDKLTNGKNLDSPAVYVQGLAKLFNQVQILDEHTKAVSGQPLAPLYAAFPPDVRAGLELKLRRASEFFAKVVLTFVIRDMALLLDKYVKKCEKWLAE</sequence>
<proteinExistence type="predicted"/>
<keyword evidence="2" id="KW-1185">Reference proteome</keyword>
<accession>A0ACC1T1G6</accession>
<gene>
    <name evidence="1" type="ORF">NM688_g5006</name>
</gene>
<dbReference type="EMBL" id="JANHOG010000885">
    <property type="protein sequence ID" value="KAJ3550748.1"/>
    <property type="molecule type" value="Genomic_DNA"/>
</dbReference>
<reference evidence="1" key="1">
    <citation type="submission" date="2022-07" db="EMBL/GenBank/DDBJ databases">
        <title>Genome Sequence of Phlebia brevispora.</title>
        <authorList>
            <person name="Buettner E."/>
        </authorList>
    </citation>
    <scope>NUCLEOTIDE SEQUENCE</scope>
    <source>
        <strain evidence="1">MPL23</strain>
    </source>
</reference>
<organism evidence="1 2">
    <name type="scientific">Phlebia brevispora</name>
    <dbReference type="NCBI Taxonomy" id="194682"/>
    <lineage>
        <taxon>Eukaryota</taxon>
        <taxon>Fungi</taxon>
        <taxon>Dikarya</taxon>
        <taxon>Basidiomycota</taxon>
        <taxon>Agaricomycotina</taxon>
        <taxon>Agaricomycetes</taxon>
        <taxon>Polyporales</taxon>
        <taxon>Meruliaceae</taxon>
        <taxon>Phlebia</taxon>
    </lineage>
</organism>
<protein>
    <submittedName>
        <fullName evidence="1">Uncharacterized protein</fullName>
    </submittedName>
</protein>
<comment type="caution">
    <text evidence="1">The sequence shown here is derived from an EMBL/GenBank/DDBJ whole genome shotgun (WGS) entry which is preliminary data.</text>
</comment>